<name>B7JQZ3_BACC0</name>
<gene>
    <name evidence="2" type="ordered locus">BCAH820_4601</name>
</gene>
<dbReference type="PANTHER" id="PTHR43236">
    <property type="entry name" value="ANTITOXIN HIGA1"/>
    <property type="match status" value="1"/>
</dbReference>
<dbReference type="EMBL" id="CP001283">
    <property type="protein sequence ID" value="ACK88990.1"/>
    <property type="molecule type" value="Genomic_DNA"/>
</dbReference>
<evidence type="ECO:0000313" key="3">
    <source>
        <dbReference type="Proteomes" id="UP000001363"/>
    </source>
</evidence>
<dbReference type="InterPro" id="IPR010359">
    <property type="entry name" value="IrrE_HExxH"/>
</dbReference>
<dbReference type="Pfam" id="PF06114">
    <property type="entry name" value="Peptidase_M78"/>
    <property type="match status" value="1"/>
</dbReference>
<evidence type="ECO:0000313" key="2">
    <source>
        <dbReference type="EMBL" id="ACK88990.1"/>
    </source>
</evidence>
<evidence type="ECO:0000259" key="1">
    <source>
        <dbReference type="Pfam" id="PF06114"/>
    </source>
</evidence>
<dbReference type="InterPro" id="IPR052345">
    <property type="entry name" value="Rad_response_metalloprotease"/>
</dbReference>
<dbReference type="Gene3D" id="1.10.10.2910">
    <property type="match status" value="1"/>
</dbReference>
<dbReference type="RefSeq" id="WP_000196696.1">
    <property type="nucleotide sequence ID" value="NC_011773.1"/>
</dbReference>
<dbReference type="PANTHER" id="PTHR43236:SF1">
    <property type="entry name" value="BLL7220 PROTEIN"/>
    <property type="match status" value="1"/>
</dbReference>
<proteinExistence type="predicted"/>
<protein>
    <recommendedName>
        <fullName evidence="1">IrrE N-terminal-like domain-containing protein</fullName>
    </recommendedName>
</protein>
<sequence length="255" mass="29901">MTRHKLSTTDQERLYHSVIPIANEFRNKFLDSNQPIEDTFGTLERLGYLIVRFPSHEDLSGFHIKKGNYDCIFINSSHSLGRQYFSAWHECYHAYTGDTGGLSLLSDAQYNEMEKKADYFASCVLMPEELVESYLQRHGLSNLTYISHIKLIQMQNFFRVSYSALITRLIQLYPTYRRDLKKRYSLGLPNRSDEMLEKIEEAHGDPRLAQPTNDFTVSQRFYQKLHDNLQQDRISSEKAISVLEFLESIKQKYES</sequence>
<feature type="domain" description="IrrE N-terminal-like" evidence="1">
    <location>
        <begin position="44"/>
        <end position="169"/>
    </location>
</feature>
<dbReference type="Proteomes" id="UP000001363">
    <property type="component" value="Chromosome"/>
</dbReference>
<dbReference type="HOGENOM" id="CLU_1165259_0_0_9"/>
<organism evidence="2 3">
    <name type="scientific">Bacillus cereus (strain AH820)</name>
    <dbReference type="NCBI Taxonomy" id="405535"/>
    <lineage>
        <taxon>Bacteria</taxon>
        <taxon>Bacillati</taxon>
        <taxon>Bacillota</taxon>
        <taxon>Bacilli</taxon>
        <taxon>Bacillales</taxon>
        <taxon>Bacillaceae</taxon>
        <taxon>Bacillus</taxon>
        <taxon>Bacillus cereus group</taxon>
    </lineage>
</organism>
<dbReference type="AlphaFoldDB" id="B7JQZ3"/>
<accession>B7JQZ3</accession>
<dbReference type="KEGG" id="bcu:BCAH820_4601"/>
<reference evidence="2 3" key="1">
    <citation type="submission" date="2008-10" db="EMBL/GenBank/DDBJ databases">
        <title>Genome sequence of Bacillus cereus AH820.</title>
        <authorList>
            <person name="Dodson R.J."/>
            <person name="Durkin A.S."/>
            <person name="Rosovitz M.J."/>
            <person name="Rasko D.A."/>
            <person name="Hoffmaster A."/>
            <person name="Ravel J."/>
            <person name="Sutton G."/>
        </authorList>
    </citation>
    <scope>NUCLEOTIDE SEQUENCE [LARGE SCALE GENOMIC DNA]</scope>
    <source>
        <strain evidence="2 3">AH820</strain>
    </source>
</reference>